<dbReference type="GO" id="GO:0140911">
    <property type="term" value="F:pore-forming activity"/>
    <property type="evidence" value="ECO:0007669"/>
    <property type="project" value="InterPro"/>
</dbReference>
<proteinExistence type="inferred from homology"/>
<dbReference type="PANTHER" id="PTHR20855">
    <property type="entry name" value="ADIPOR/PROGESTIN RECEPTOR-RELATED"/>
    <property type="match status" value="1"/>
</dbReference>
<feature type="transmembrane region" description="Helical" evidence="8">
    <location>
        <begin position="83"/>
        <end position="102"/>
    </location>
</feature>
<dbReference type="InterPro" id="IPR005744">
    <property type="entry name" value="Hy-lIII"/>
</dbReference>
<keyword evidence="6 8" id="KW-0472">Membrane</keyword>
<feature type="transmembrane region" description="Helical" evidence="8">
    <location>
        <begin position="163"/>
        <end position="184"/>
    </location>
</feature>
<evidence type="ECO:0000256" key="1">
    <source>
        <dbReference type="ARBA" id="ARBA00004651"/>
    </source>
</evidence>
<evidence type="ECO:0000256" key="4">
    <source>
        <dbReference type="ARBA" id="ARBA00022692"/>
    </source>
</evidence>
<keyword evidence="7" id="KW-0862">Zinc</keyword>
<keyword evidence="10" id="KW-1185">Reference proteome</keyword>
<gene>
    <name evidence="9" type="ORF">DIZ80_17270</name>
</gene>
<evidence type="ECO:0000256" key="2">
    <source>
        <dbReference type="ARBA" id="ARBA00008488"/>
    </source>
</evidence>
<dbReference type="GO" id="GO:0046872">
    <property type="term" value="F:metal ion binding"/>
    <property type="evidence" value="ECO:0007669"/>
    <property type="project" value="UniProtKB-KW"/>
</dbReference>
<keyword evidence="5 8" id="KW-1133">Transmembrane helix</keyword>
<keyword evidence="4 8" id="KW-0812">Transmembrane</keyword>
<evidence type="ECO:0000256" key="6">
    <source>
        <dbReference type="ARBA" id="ARBA00023136"/>
    </source>
</evidence>
<feature type="binding site" evidence="7">
    <location>
        <position position="195"/>
    </location>
    <ligand>
        <name>Zn(2+)</name>
        <dbReference type="ChEBI" id="CHEBI:29105"/>
    </ligand>
</feature>
<keyword evidence="3" id="KW-1003">Cell membrane</keyword>
<dbReference type="GO" id="GO:0005886">
    <property type="term" value="C:plasma membrane"/>
    <property type="evidence" value="ECO:0007669"/>
    <property type="project" value="UniProtKB-SubCell"/>
</dbReference>
<comment type="subcellular location">
    <subcellularLocation>
        <location evidence="1">Cell membrane</location>
        <topology evidence="1">Multi-pass membrane protein</topology>
    </subcellularLocation>
</comment>
<organism evidence="9 10">
    <name type="scientific">endosymbiont of Galathealinum brachiosum</name>
    <dbReference type="NCBI Taxonomy" id="2200906"/>
    <lineage>
        <taxon>Bacteria</taxon>
        <taxon>Pseudomonadati</taxon>
        <taxon>Pseudomonadota</taxon>
        <taxon>Gammaproteobacteria</taxon>
        <taxon>sulfur-oxidizing symbionts</taxon>
    </lineage>
</organism>
<feature type="transmembrane region" description="Helical" evidence="8">
    <location>
        <begin position="196"/>
        <end position="214"/>
    </location>
</feature>
<feature type="transmembrane region" description="Helical" evidence="8">
    <location>
        <begin position="108"/>
        <end position="127"/>
    </location>
</feature>
<feature type="transmembrane region" description="Helical" evidence="8">
    <location>
        <begin position="21"/>
        <end position="41"/>
    </location>
</feature>
<feature type="transmembrane region" description="Helical" evidence="8">
    <location>
        <begin position="53"/>
        <end position="71"/>
    </location>
</feature>
<dbReference type="Proteomes" id="UP000254266">
    <property type="component" value="Unassembled WGS sequence"/>
</dbReference>
<evidence type="ECO:0000256" key="7">
    <source>
        <dbReference type="PIRSR" id="PIRSR604254-1"/>
    </source>
</evidence>
<sequence>MSQSQETAYTSAEEVAHTATHALGMLLSIAGLAILVGFSSLNGDAWHVVSSSIYGASLIILYGASALYHGIPHPVAKVLLQRIDHAAIYLLIAGTYTPFLLISLRGSWGWSLFGVIWSLALIGVVLEFVNWKPFKKVSLALYLGMGWIVIVAINPMLEQVATGGLILLLAGGLFYSLGVVFYVWDSIKYNHAIWHMFVLAGSVLHFFSILFYVIP</sequence>
<protein>
    <submittedName>
        <fullName evidence="9">Hemolysin III</fullName>
    </submittedName>
</protein>
<feature type="transmembrane region" description="Helical" evidence="8">
    <location>
        <begin position="139"/>
        <end position="157"/>
    </location>
</feature>
<feature type="binding site" evidence="7">
    <location>
        <position position="191"/>
    </location>
    <ligand>
        <name>Zn(2+)</name>
        <dbReference type="ChEBI" id="CHEBI:29105"/>
    </ligand>
</feature>
<dbReference type="EMBL" id="QFXC01000014">
    <property type="protein sequence ID" value="RDH80773.1"/>
    <property type="molecule type" value="Genomic_DNA"/>
</dbReference>
<dbReference type="NCBIfam" id="TIGR01065">
    <property type="entry name" value="hlyIII"/>
    <property type="match status" value="1"/>
</dbReference>
<comment type="caution">
    <text evidence="9">The sequence shown here is derived from an EMBL/GenBank/DDBJ whole genome shotgun (WGS) entry which is preliminary data.</text>
</comment>
<evidence type="ECO:0000313" key="10">
    <source>
        <dbReference type="Proteomes" id="UP000254266"/>
    </source>
</evidence>
<evidence type="ECO:0000313" key="9">
    <source>
        <dbReference type="EMBL" id="RDH80773.1"/>
    </source>
</evidence>
<dbReference type="Pfam" id="PF03006">
    <property type="entry name" value="HlyIII"/>
    <property type="match status" value="1"/>
</dbReference>
<reference evidence="9 10" key="1">
    <citation type="journal article" date="2018" name="ISME J.">
        <title>Endosymbiont genomes yield clues of tubeworm success.</title>
        <authorList>
            <person name="Li Y."/>
            <person name="Liles M.R."/>
            <person name="Halanych K.M."/>
        </authorList>
    </citation>
    <scope>NUCLEOTIDE SEQUENCE [LARGE SCALE GENOMIC DNA]</scope>
    <source>
        <strain evidence="9">A1464</strain>
    </source>
</reference>
<dbReference type="AlphaFoldDB" id="A0A370D6Z4"/>
<dbReference type="InterPro" id="IPR004254">
    <property type="entry name" value="AdipoR/HlyIII-related"/>
</dbReference>
<keyword evidence="7" id="KW-0479">Metal-binding</keyword>
<dbReference type="PANTHER" id="PTHR20855:SF3">
    <property type="entry name" value="LD03007P"/>
    <property type="match status" value="1"/>
</dbReference>
<evidence type="ECO:0000256" key="3">
    <source>
        <dbReference type="ARBA" id="ARBA00022475"/>
    </source>
</evidence>
<name>A0A370D6Z4_9GAMM</name>
<feature type="binding site" evidence="7">
    <location>
        <position position="69"/>
    </location>
    <ligand>
        <name>Zn(2+)</name>
        <dbReference type="ChEBI" id="CHEBI:29105"/>
    </ligand>
</feature>
<comment type="similarity">
    <text evidence="2">Belongs to the UPF0073 (Hly-III) family.</text>
</comment>
<evidence type="ECO:0000256" key="8">
    <source>
        <dbReference type="SAM" id="Phobius"/>
    </source>
</evidence>
<evidence type="ECO:0000256" key="5">
    <source>
        <dbReference type="ARBA" id="ARBA00022989"/>
    </source>
</evidence>
<accession>A0A370D6Z4</accession>